<dbReference type="AlphaFoldDB" id="A0AAP2RDL3"/>
<accession>A0AAP2RDL3</accession>
<gene>
    <name evidence="2" type="ORF">CUJ83_11740</name>
</gene>
<comment type="caution">
    <text evidence="2">The sequence shown here is derived from an EMBL/GenBank/DDBJ whole genome shotgun (WGS) entry which is preliminary data.</text>
</comment>
<dbReference type="RefSeq" id="WP_230742526.1">
    <property type="nucleotide sequence ID" value="NZ_PGCK01000010.1"/>
</dbReference>
<keyword evidence="1" id="KW-0812">Transmembrane</keyword>
<keyword evidence="3" id="KW-1185">Reference proteome</keyword>
<keyword evidence="1" id="KW-0472">Membrane</keyword>
<feature type="transmembrane region" description="Helical" evidence="1">
    <location>
        <begin position="289"/>
        <end position="310"/>
    </location>
</feature>
<keyword evidence="1" id="KW-1133">Transmembrane helix</keyword>
<dbReference type="Proteomes" id="UP001320159">
    <property type="component" value="Unassembled WGS sequence"/>
</dbReference>
<protein>
    <submittedName>
        <fullName evidence="2">Uncharacterized protein</fullName>
    </submittedName>
</protein>
<organism evidence="2 3">
    <name type="scientific">Methanooceanicella nereidis</name>
    <dbReference type="NCBI Taxonomy" id="2052831"/>
    <lineage>
        <taxon>Archaea</taxon>
        <taxon>Methanobacteriati</taxon>
        <taxon>Methanobacteriota</taxon>
        <taxon>Stenosarchaea group</taxon>
        <taxon>Methanomicrobia</taxon>
        <taxon>Methanocellales</taxon>
        <taxon>Methanocellaceae</taxon>
        <taxon>Methanooceanicella</taxon>
    </lineage>
</organism>
<evidence type="ECO:0000313" key="2">
    <source>
        <dbReference type="EMBL" id="MCD1295669.1"/>
    </source>
</evidence>
<evidence type="ECO:0000256" key="1">
    <source>
        <dbReference type="SAM" id="Phobius"/>
    </source>
</evidence>
<proteinExistence type="predicted"/>
<evidence type="ECO:0000313" key="3">
    <source>
        <dbReference type="Proteomes" id="UP001320159"/>
    </source>
</evidence>
<sequence length="387" mass="43300">MGYTLRIAVTVLACLILIISLPVAMCADNGVKVYMPTTSTVTVDQIPFIYNGSFVVLNDGHRDGVYTIRVSVDYPDSIRWVNISRSVFVLKPGETEIVHFSIGILPDQAQPGYYDFIFTPTLLPDQVEPYMDPFANYVSIIDKFRFTVIIPDTLGASLMSYPEEAPPGTPVVFEEDADGRKDLIQYPAPLDEDRTVTLIDRAIRLNSPGNTVVGETVPLSVTIFREMTDAGITIMCVSPDGTLYPVEDNSFTFDREGKWAAIVLVGNEILLGKPIDVVSGRALFTIPDMGTLMAALALLLLLSVIPIWIFTGRREKIVTEDPYSDISYKAYVVKKYMGKFDKSRLKRTIDFLWDEYNDLLKQGVEGRKEEARASLEELRRLAKPEKN</sequence>
<reference evidence="2 3" key="1">
    <citation type="submission" date="2017-11" db="EMBL/GenBank/DDBJ databases">
        <title>Isolation and Characterization of Family Methanocellaceae Species from Potential Methane Hydrate Area Offshore Southwestern Taiwan.</title>
        <authorList>
            <person name="Zhang W.-L."/>
            <person name="Chen W.-C."/>
            <person name="Lai M.-C."/>
            <person name="Chen S.-C."/>
        </authorList>
    </citation>
    <scope>NUCLEOTIDE SEQUENCE [LARGE SCALE GENOMIC DNA]</scope>
    <source>
        <strain evidence="2 3">CWC-04</strain>
    </source>
</reference>
<dbReference type="EMBL" id="PGCK01000010">
    <property type="protein sequence ID" value="MCD1295669.1"/>
    <property type="molecule type" value="Genomic_DNA"/>
</dbReference>
<name>A0AAP2RDL3_9EURY</name>